<dbReference type="Gene3D" id="3.40.390.10">
    <property type="entry name" value="Collagenase (Catalytic Domain)"/>
    <property type="match status" value="1"/>
</dbReference>
<sequence>MHLYEKRIRRARKEFLDLNLKQERELLRIYQELAKQLSSEIASCRTSSSEQYLREMEDLVQTYMNELNSKLNNVIKSNIKSSSQISSTTSLAYYESITDDVRLKTMFNKSVVNTSANTVKKLIQGKYYEDGKTLDQRIWNITRKNAKDIDTLIKVNVARGANARELAKQVDKYVHPLKRTDAKTIVSGMSSKVSYQAQRLARTSISHSFAETTIENSKNNPFNLGIKWNLSDSHYVRQVKRWGKDICDKHATQNDYKLGTGVFPLDRCPIQHPNCLCYLTEENLDIDEAIKELKEWTNGKVNTSLDEWYENNQDKDIAEQDKKEPKPKEVKWSDFKTKENQFKNKKEIKSYIKENYDIEFSDSTKYPIHKDLLQDSVNWLDKFHNYFEGFKEINPVKLPKFKIKAGIDPVGYYSYYPNRPEAVELVLNGLYFTDKNSNIEYVESCIKSGWTVANAKGHKTFVHEYGHHVADSLKWLDKEENKISQDWCKQFIDNVIEDYNKQYNKDISFKDISTVVGRYGGSKPVEAFAETFAEAFGGENPREFAQVFRDKVEKKLNYHIKRKKG</sequence>
<evidence type="ECO:0000313" key="2">
    <source>
        <dbReference type="EMBL" id="ASN68275.1"/>
    </source>
</evidence>
<accession>A0A2H4J048</accession>
<evidence type="ECO:0000256" key="1">
    <source>
        <dbReference type="SAM" id="Coils"/>
    </source>
</evidence>
<reference evidence="2" key="1">
    <citation type="submission" date="2017-06" db="EMBL/GenBank/DDBJ databases">
        <title>Novel phages from South African skin metaviromes.</title>
        <authorList>
            <person name="van Zyl L.J."/>
            <person name="Abrahams Y."/>
            <person name="Stander E.A."/>
            <person name="Kirby B.M."/>
            <person name="Clavaud C."/>
            <person name="Farcet C."/>
            <person name="Breton L."/>
            <person name="Trindade M.I."/>
        </authorList>
    </citation>
    <scope>NUCLEOTIDE SEQUENCE</scope>
</reference>
<proteinExistence type="predicted"/>
<organism evidence="2">
    <name type="scientific">uncultured Caudovirales phage</name>
    <dbReference type="NCBI Taxonomy" id="2100421"/>
    <lineage>
        <taxon>Viruses</taxon>
        <taxon>Duplodnaviria</taxon>
        <taxon>Heunggongvirae</taxon>
        <taxon>Uroviricota</taxon>
        <taxon>Caudoviricetes</taxon>
        <taxon>Peduoviridae</taxon>
        <taxon>Maltschvirus</taxon>
        <taxon>Maltschvirus maltsch</taxon>
    </lineage>
</organism>
<gene>
    <name evidence="2" type="ORF">10S11_13</name>
</gene>
<keyword evidence="1" id="KW-0175">Coiled coil</keyword>
<name>A0A2H4J048_9CAUD</name>
<protein>
    <submittedName>
        <fullName evidence="2">Putative head morphogenesis protein</fullName>
    </submittedName>
</protein>
<dbReference type="EMBL" id="MF417875">
    <property type="protein sequence ID" value="ASN68275.1"/>
    <property type="molecule type" value="Genomic_DNA"/>
</dbReference>
<feature type="coiled-coil region" evidence="1">
    <location>
        <begin position="20"/>
        <end position="73"/>
    </location>
</feature>
<dbReference type="GO" id="GO:0008237">
    <property type="term" value="F:metallopeptidase activity"/>
    <property type="evidence" value="ECO:0007669"/>
    <property type="project" value="InterPro"/>
</dbReference>
<dbReference type="InterPro" id="IPR024079">
    <property type="entry name" value="MetalloPept_cat_dom_sf"/>
</dbReference>